<keyword evidence="9" id="KW-1185">Reference proteome</keyword>
<feature type="binding site" evidence="7">
    <location>
        <position position="169"/>
    </location>
    <ligand>
        <name>substrate</name>
    </ligand>
</feature>
<sequence>MAFRSPVPDYLDEIVESLADDTNGAVADYIPELAQADPDRFAVALTTVDGRTYSAGDDDVEFSIQSISKPFAYAAALTDLGLDRVLDKVGVEPSGEAFNELSLEGESHRPMNPMINAGAITTHHLVGGPDCDPDERVQRVVRVFSALAGRELRIDDAVCRSELETADRNLALAHMLRSHGILAGDAAQVVRGYTEQCSILVTVRDLAVMGATLAKGGVQPVTGDAVVEPWVARQVLGVMTACGMYNGAGEWLTAVGIPAKSGVAGGILGALPAQVGIGVFSPRLDRNGNSVRGLRTCRRLSADMGLHLMEAEALGAGALRSVHPGTLPDVGEVLVYELQGIIQFRGAETVLRELEGASESGQPVVFDLARVPGLNDVGRRMILEAMRRLLLADRRVFLVDPDGVLPDPDVGDGRRPEIVPSASSTDRSH</sequence>
<comment type="subunit">
    <text evidence="2 7">Homotetramer.</text>
</comment>
<proteinExistence type="inferred from homology"/>
<feature type="binding site" evidence="7">
    <location>
        <position position="66"/>
    </location>
    <ligand>
        <name>substrate</name>
    </ligand>
</feature>
<dbReference type="GO" id="GO:0004359">
    <property type="term" value="F:glutaminase activity"/>
    <property type="evidence" value="ECO:0007669"/>
    <property type="project" value="UniProtKB-UniRule"/>
</dbReference>
<dbReference type="RefSeq" id="WP_072736004.1">
    <property type="nucleotide sequence ID" value="NZ_CP048813.1"/>
</dbReference>
<evidence type="ECO:0000256" key="5">
    <source>
        <dbReference type="ARBA" id="ARBA00049534"/>
    </source>
</evidence>
<dbReference type="Gene3D" id="3.30.750.24">
    <property type="entry name" value="STAS domain"/>
    <property type="match status" value="1"/>
</dbReference>
<dbReference type="PANTHER" id="PTHR12544">
    <property type="entry name" value="GLUTAMINASE"/>
    <property type="match status" value="1"/>
</dbReference>
<keyword evidence="7" id="KW-0007">Acetylation</keyword>
<dbReference type="InterPro" id="IPR002645">
    <property type="entry name" value="STAS_dom"/>
</dbReference>
<keyword evidence="4 7" id="KW-0378">Hydrolase</keyword>
<feature type="binding site" evidence="7">
    <location>
        <position position="193"/>
    </location>
    <ligand>
        <name>substrate</name>
    </ligand>
</feature>
<dbReference type="Pfam" id="PF04960">
    <property type="entry name" value="Glutaminase"/>
    <property type="match status" value="1"/>
</dbReference>
<dbReference type="NCBIfam" id="TIGR03814">
    <property type="entry name" value="Gln_ase"/>
    <property type="match status" value="1"/>
</dbReference>
<gene>
    <name evidence="7" type="primary">glsA</name>
    <name evidence="8" type="ORF">SAMN05444695_101442</name>
</gene>
<dbReference type="EMBL" id="FNDN01000001">
    <property type="protein sequence ID" value="SDH20901.1"/>
    <property type="molecule type" value="Genomic_DNA"/>
</dbReference>
<name>A0A1G8AIZ2_9NOCA</name>
<evidence type="ECO:0000256" key="2">
    <source>
        <dbReference type="ARBA" id="ARBA00011881"/>
    </source>
</evidence>
<accession>A0A1G8AIZ2</accession>
<dbReference type="InterPro" id="IPR012338">
    <property type="entry name" value="Beta-lactam/transpept-like"/>
</dbReference>
<dbReference type="PROSITE" id="PS50801">
    <property type="entry name" value="STAS"/>
    <property type="match status" value="1"/>
</dbReference>
<dbReference type="PANTHER" id="PTHR12544:SF29">
    <property type="entry name" value="GLUTAMINASE"/>
    <property type="match status" value="1"/>
</dbReference>
<dbReference type="InterPro" id="IPR015868">
    <property type="entry name" value="Glutaminase"/>
</dbReference>
<reference evidence="8 9" key="1">
    <citation type="submission" date="2016-10" db="EMBL/GenBank/DDBJ databases">
        <authorList>
            <person name="de Groot N.N."/>
        </authorList>
    </citation>
    <scope>NUCLEOTIDE SEQUENCE [LARGE SCALE GENOMIC DNA]</scope>
    <source>
        <strain evidence="8 9">DSM 44892</strain>
    </source>
</reference>
<dbReference type="FunFam" id="3.40.710.10:FF:000005">
    <property type="entry name" value="Glutaminase"/>
    <property type="match status" value="1"/>
</dbReference>
<dbReference type="HAMAP" id="MF_00313">
    <property type="entry name" value="Glutaminase"/>
    <property type="match status" value="1"/>
</dbReference>
<evidence type="ECO:0000256" key="4">
    <source>
        <dbReference type="ARBA" id="ARBA00022801"/>
    </source>
</evidence>
<evidence type="ECO:0000313" key="9">
    <source>
        <dbReference type="Proteomes" id="UP000183263"/>
    </source>
</evidence>
<dbReference type="GO" id="GO:0006543">
    <property type="term" value="P:L-glutamine catabolic process"/>
    <property type="evidence" value="ECO:0007669"/>
    <property type="project" value="TreeGrafter"/>
</dbReference>
<evidence type="ECO:0000256" key="1">
    <source>
        <dbReference type="ARBA" id="ARBA00011076"/>
    </source>
</evidence>
<feature type="binding site" evidence="7">
    <location>
        <position position="116"/>
    </location>
    <ligand>
        <name>substrate</name>
    </ligand>
</feature>
<dbReference type="SUPFAM" id="SSF52091">
    <property type="entry name" value="SpoIIaa-like"/>
    <property type="match status" value="1"/>
</dbReference>
<dbReference type="Pfam" id="PF01740">
    <property type="entry name" value="STAS"/>
    <property type="match status" value="1"/>
</dbReference>
<dbReference type="Proteomes" id="UP000183263">
    <property type="component" value="Unassembled WGS sequence"/>
</dbReference>
<feature type="binding site" evidence="7">
    <location>
        <position position="263"/>
    </location>
    <ligand>
        <name>substrate</name>
    </ligand>
</feature>
<comment type="catalytic activity">
    <reaction evidence="5 7">
        <text>L-glutamine + H2O = L-glutamate + NH4(+)</text>
        <dbReference type="Rhea" id="RHEA:15889"/>
        <dbReference type="ChEBI" id="CHEBI:15377"/>
        <dbReference type="ChEBI" id="CHEBI:28938"/>
        <dbReference type="ChEBI" id="CHEBI:29985"/>
        <dbReference type="ChEBI" id="CHEBI:58359"/>
        <dbReference type="EC" id="3.5.1.2"/>
    </reaction>
</comment>
<organism evidence="8 9">
    <name type="scientific">Rhodococcus triatomae</name>
    <dbReference type="NCBI Taxonomy" id="300028"/>
    <lineage>
        <taxon>Bacteria</taxon>
        <taxon>Bacillati</taxon>
        <taxon>Actinomycetota</taxon>
        <taxon>Actinomycetes</taxon>
        <taxon>Mycobacteriales</taxon>
        <taxon>Nocardiaceae</taxon>
        <taxon>Rhodococcus</taxon>
    </lineage>
</organism>
<dbReference type="Gene3D" id="3.40.710.10">
    <property type="entry name" value="DD-peptidase/beta-lactamase superfamily"/>
    <property type="match status" value="1"/>
</dbReference>
<dbReference type="AlphaFoldDB" id="A0A1G8AIZ2"/>
<dbReference type="NCBIfam" id="NF002134">
    <property type="entry name" value="PRK00971.1-4"/>
    <property type="match status" value="1"/>
</dbReference>
<evidence type="ECO:0000256" key="3">
    <source>
        <dbReference type="ARBA" id="ARBA00012918"/>
    </source>
</evidence>
<dbReference type="EC" id="3.5.1.2" evidence="3 7"/>
<evidence type="ECO:0000256" key="6">
    <source>
        <dbReference type="ARBA" id="ARBA00070405"/>
    </source>
</evidence>
<dbReference type="OrthoDB" id="9788822at2"/>
<feature type="binding site" evidence="7">
    <location>
        <position position="245"/>
    </location>
    <ligand>
        <name>substrate</name>
    </ligand>
</feature>
<dbReference type="InterPro" id="IPR036513">
    <property type="entry name" value="STAS_dom_sf"/>
</dbReference>
<evidence type="ECO:0000313" key="8">
    <source>
        <dbReference type="EMBL" id="SDH20901.1"/>
    </source>
</evidence>
<comment type="similarity">
    <text evidence="1 7">Belongs to the glutaminase family.</text>
</comment>
<feature type="binding site" evidence="7">
    <location>
        <position position="162"/>
    </location>
    <ligand>
        <name>substrate</name>
    </ligand>
</feature>
<dbReference type="GO" id="GO:0006537">
    <property type="term" value="P:glutamate biosynthetic process"/>
    <property type="evidence" value="ECO:0007669"/>
    <property type="project" value="TreeGrafter"/>
</dbReference>
<protein>
    <recommendedName>
        <fullName evidence="6 7">Glutaminase</fullName>
        <ecNumber evidence="3 7">3.5.1.2</ecNumber>
    </recommendedName>
</protein>
<evidence type="ECO:0000256" key="7">
    <source>
        <dbReference type="HAMAP-Rule" id="MF_00313"/>
    </source>
</evidence>
<dbReference type="SUPFAM" id="SSF56601">
    <property type="entry name" value="beta-lactamase/transpeptidase-like"/>
    <property type="match status" value="1"/>
</dbReference>